<dbReference type="PATRIC" id="fig|1279009.4.peg.2734"/>
<protein>
    <recommendedName>
        <fullName evidence="1">SprT-like domain-containing protein</fullName>
    </recommendedName>
</protein>
<feature type="domain" description="SprT-like" evidence="1">
    <location>
        <begin position="72"/>
        <end position="136"/>
    </location>
</feature>
<dbReference type="InterPro" id="IPR006640">
    <property type="entry name" value="SprT-like_domain"/>
</dbReference>
<accession>M7N4M5</accession>
<comment type="caution">
    <text evidence="2">The sequence shown here is derived from an EMBL/GenBank/DDBJ whole genome shotgun (WGS) entry which is preliminary data.</text>
</comment>
<organism evidence="2 3">
    <name type="scientific">Cesiribacter andamanensis AMV16</name>
    <dbReference type="NCBI Taxonomy" id="1279009"/>
    <lineage>
        <taxon>Bacteria</taxon>
        <taxon>Pseudomonadati</taxon>
        <taxon>Bacteroidota</taxon>
        <taxon>Cytophagia</taxon>
        <taxon>Cytophagales</taxon>
        <taxon>Cesiribacteraceae</taxon>
        <taxon>Cesiribacter</taxon>
    </lineage>
</organism>
<sequence length="242" mass="27242">MLIFLFCLLFLCVPLILFGSKTAEKATPALPPDAVKETMYQTLEAYLPETAVDYCTDLWRLYGFTLKIKGDRKTKLGDFRVNRTTGEVTITVNGSLNKQAFLVTYLHEVAHLLAWRQHRGSIKPHGPEWQLHFQLLMAPLLTAEVFSPVVLLPLKKYMQRPSASTASCPALWIALRSLDTPVLDSSGRGLLLLAQVPDGATFRFCQTEYLKVEKKRTRALCQNLSNGRRYLISTAAQVERVA</sequence>
<dbReference type="EMBL" id="AODQ01000070">
    <property type="protein sequence ID" value="EMR02181.1"/>
    <property type="molecule type" value="Genomic_DNA"/>
</dbReference>
<evidence type="ECO:0000313" key="2">
    <source>
        <dbReference type="EMBL" id="EMR02181.1"/>
    </source>
</evidence>
<dbReference type="Pfam" id="PF10263">
    <property type="entry name" value="SprT-like"/>
    <property type="match status" value="1"/>
</dbReference>
<dbReference type="STRING" id="1279009.ADICEAN_02696"/>
<evidence type="ECO:0000313" key="3">
    <source>
        <dbReference type="Proteomes" id="UP000011910"/>
    </source>
</evidence>
<dbReference type="Proteomes" id="UP000011910">
    <property type="component" value="Unassembled WGS sequence"/>
</dbReference>
<dbReference type="AlphaFoldDB" id="M7N4M5"/>
<dbReference type="eggNOG" id="COG3091">
    <property type="taxonomic scope" value="Bacteria"/>
</dbReference>
<dbReference type="GO" id="GO:0006950">
    <property type="term" value="P:response to stress"/>
    <property type="evidence" value="ECO:0007669"/>
    <property type="project" value="UniProtKB-ARBA"/>
</dbReference>
<name>M7N4M5_9BACT</name>
<keyword evidence="3" id="KW-1185">Reference proteome</keyword>
<proteinExistence type="predicted"/>
<reference evidence="2 3" key="1">
    <citation type="journal article" date="2013" name="Genome Announc.">
        <title>Draft Genome Sequence of Cesiribacter andamanensis Strain AMV16T, Isolated from a Soil Sample from a Mud Volcano in the Andaman Islands, India.</title>
        <authorList>
            <person name="Shivaji S."/>
            <person name="Ara S."/>
            <person name="Begum Z."/>
            <person name="Srinivas T.N."/>
            <person name="Singh A."/>
            <person name="Kumar Pinnaka A."/>
        </authorList>
    </citation>
    <scope>NUCLEOTIDE SEQUENCE [LARGE SCALE GENOMIC DNA]</scope>
    <source>
        <strain evidence="2 3">AMV16</strain>
    </source>
</reference>
<evidence type="ECO:0000259" key="1">
    <source>
        <dbReference type="Pfam" id="PF10263"/>
    </source>
</evidence>
<gene>
    <name evidence="2" type="ORF">ADICEAN_02696</name>
</gene>